<dbReference type="Proteomes" id="UP000189670">
    <property type="component" value="Unassembled WGS sequence"/>
</dbReference>
<reference evidence="2" key="1">
    <citation type="submission" date="2012-11" db="EMBL/GenBank/DDBJ databases">
        <authorList>
            <person name="Lucero-Rivera Y.E."/>
            <person name="Tovar-Ramirez D."/>
        </authorList>
    </citation>
    <scope>NUCLEOTIDE SEQUENCE [LARGE SCALE GENOMIC DNA]</scope>
    <source>
        <strain evidence="2">Araruama</strain>
    </source>
</reference>
<evidence type="ECO:0000313" key="2">
    <source>
        <dbReference type="Proteomes" id="UP000189670"/>
    </source>
</evidence>
<evidence type="ECO:0000313" key="1">
    <source>
        <dbReference type="EMBL" id="ETR71472.1"/>
    </source>
</evidence>
<accession>A0A1V1P9A2</accession>
<organism evidence="1 2">
    <name type="scientific">Candidatus Magnetoglobus multicellularis str. Araruama</name>
    <dbReference type="NCBI Taxonomy" id="890399"/>
    <lineage>
        <taxon>Bacteria</taxon>
        <taxon>Pseudomonadati</taxon>
        <taxon>Thermodesulfobacteriota</taxon>
        <taxon>Desulfobacteria</taxon>
        <taxon>Desulfobacterales</taxon>
        <taxon>Desulfobacteraceae</taxon>
        <taxon>Candidatus Magnetoglobus</taxon>
    </lineage>
</organism>
<dbReference type="EMBL" id="ATBP01000265">
    <property type="protein sequence ID" value="ETR71472.1"/>
    <property type="molecule type" value="Genomic_DNA"/>
</dbReference>
<protein>
    <submittedName>
        <fullName evidence="1">Uncharacterized protein</fullName>
    </submittedName>
</protein>
<name>A0A1V1P9A2_9BACT</name>
<sequence length="81" mass="9383">MKSIIHLLLMICIFQWIACSTIEPPPLLEKNGQQYGKLDGKFTATFDDHYKIGLDYARGGFFEAAKKTIYNCQKQRKLRQV</sequence>
<comment type="caution">
    <text evidence="1">The sequence shown here is derived from an EMBL/GenBank/DDBJ whole genome shotgun (WGS) entry which is preliminary data.</text>
</comment>
<proteinExistence type="predicted"/>
<dbReference type="AlphaFoldDB" id="A0A1V1P9A2"/>
<gene>
    <name evidence="1" type="ORF">OMM_08100</name>
</gene>